<feature type="compositionally biased region" description="Low complexity" evidence="1">
    <location>
        <begin position="1"/>
        <end position="17"/>
    </location>
</feature>
<organism evidence="3 4">
    <name type="scientific">Terracoccus luteus</name>
    <dbReference type="NCBI Taxonomy" id="53356"/>
    <lineage>
        <taxon>Bacteria</taxon>
        <taxon>Bacillati</taxon>
        <taxon>Actinomycetota</taxon>
        <taxon>Actinomycetes</taxon>
        <taxon>Micrococcales</taxon>
        <taxon>Intrasporangiaceae</taxon>
        <taxon>Terracoccus</taxon>
    </lineage>
</organism>
<proteinExistence type="predicted"/>
<feature type="region of interest" description="Disordered" evidence="1">
    <location>
        <begin position="1"/>
        <end position="46"/>
    </location>
</feature>
<dbReference type="InterPro" id="IPR025339">
    <property type="entry name" value="DUF4245"/>
</dbReference>
<accession>A0A495Y195</accession>
<gene>
    <name evidence="3" type="ORF">DFJ68_2135</name>
</gene>
<evidence type="ECO:0000256" key="2">
    <source>
        <dbReference type="SAM" id="Phobius"/>
    </source>
</evidence>
<comment type="caution">
    <text evidence="3">The sequence shown here is derived from an EMBL/GenBank/DDBJ whole genome shotgun (WGS) entry which is preliminary data.</text>
</comment>
<dbReference type="Proteomes" id="UP000278440">
    <property type="component" value="Unassembled WGS sequence"/>
</dbReference>
<keyword evidence="4" id="KW-1185">Reference proteome</keyword>
<keyword evidence="2" id="KW-0812">Transmembrane</keyword>
<dbReference type="RefSeq" id="WP_121033067.1">
    <property type="nucleotide sequence ID" value="NZ_RBXT01000001.1"/>
</dbReference>
<sequence>MTPDAADPVAADLPTDPSTSDASRPAALRAPGEPEPAAAAPPRSRYSMGTLPNMLRSMLAIGFFVLLLVALVPRISQVDRPAIDASAKASQTAAQTGWAIELPAGLGSDWTPTVATYAKSTDGVETFTTVWKAPGGGDIALKEAADATNVWLTRSVADGAREGERTVSGRTFDRYTTSDGQVSYVVRGEGEKALTLVATSSATEDELTAFVAALRPVTPSDS</sequence>
<dbReference type="AlphaFoldDB" id="A0A495Y195"/>
<evidence type="ECO:0000313" key="4">
    <source>
        <dbReference type="Proteomes" id="UP000278440"/>
    </source>
</evidence>
<keyword evidence="2" id="KW-1133">Transmembrane helix</keyword>
<feature type="transmembrane region" description="Helical" evidence="2">
    <location>
        <begin position="54"/>
        <end position="72"/>
    </location>
</feature>
<dbReference type="EMBL" id="RBXT01000001">
    <property type="protein sequence ID" value="RKT78686.1"/>
    <property type="molecule type" value="Genomic_DNA"/>
</dbReference>
<evidence type="ECO:0000256" key="1">
    <source>
        <dbReference type="SAM" id="MobiDB-lite"/>
    </source>
</evidence>
<keyword evidence="2" id="KW-0472">Membrane</keyword>
<reference evidence="3 4" key="1">
    <citation type="submission" date="2018-10" db="EMBL/GenBank/DDBJ databases">
        <title>Sequencing the genomes of 1000 actinobacteria strains.</title>
        <authorList>
            <person name="Klenk H.-P."/>
        </authorList>
    </citation>
    <scope>NUCLEOTIDE SEQUENCE [LARGE SCALE GENOMIC DNA]</scope>
    <source>
        <strain evidence="3 4">DSM 44267</strain>
    </source>
</reference>
<evidence type="ECO:0000313" key="3">
    <source>
        <dbReference type="EMBL" id="RKT78686.1"/>
    </source>
</evidence>
<feature type="compositionally biased region" description="Low complexity" evidence="1">
    <location>
        <begin position="24"/>
        <end position="43"/>
    </location>
</feature>
<name>A0A495Y195_9MICO</name>
<dbReference type="OrthoDB" id="5146801at2"/>
<protein>
    <submittedName>
        <fullName evidence="3">Uncharacterized protein DUF4245</fullName>
    </submittedName>
</protein>
<dbReference type="Pfam" id="PF14030">
    <property type="entry name" value="DUF4245"/>
    <property type="match status" value="1"/>
</dbReference>